<dbReference type="InterPro" id="IPR039422">
    <property type="entry name" value="MarR/SlyA-like"/>
</dbReference>
<dbReference type="InterPro" id="IPR000835">
    <property type="entry name" value="HTH_MarR-typ"/>
</dbReference>
<dbReference type="Gene3D" id="1.10.10.10">
    <property type="entry name" value="Winged helix-like DNA-binding domain superfamily/Winged helix DNA-binding domain"/>
    <property type="match status" value="1"/>
</dbReference>
<dbReference type="AlphaFoldDB" id="A0AAC9PS33"/>
<dbReference type="EMBL" id="CP016076">
    <property type="protein sequence ID" value="APU14421.1"/>
    <property type="molecule type" value="Genomic_DNA"/>
</dbReference>
<dbReference type="KEGG" id="acad:UA74_11805"/>
<dbReference type="InterPro" id="IPR036388">
    <property type="entry name" value="WH-like_DNA-bd_sf"/>
</dbReference>
<evidence type="ECO:0000256" key="1">
    <source>
        <dbReference type="SAM" id="MobiDB-lite"/>
    </source>
</evidence>
<proteinExistence type="predicted"/>
<feature type="domain" description="HTH marR-type" evidence="2">
    <location>
        <begin position="56"/>
        <end position="185"/>
    </location>
</feature>
<feature type="region of interest" description="Disordered" evidence="1">
    <location>
        <begin position="32"/>
        <end position="53"/>
    </location>
</feature>
<reference evidence="4" key="1">
    <citation type="submission" date="2016-06" db="EMBL/GenBank/DDBJ databases">
        <title>Complete genome sequence of Actinoalloteichus fjordicus DSM 46855 (=ADI127-17), type strain of the new species Actinoalloteichus fjordicus.</title>
        <authorList>
            <person name="Ruckert C."/>
            <person name="Nouioui I."/>
            <person name="Willmese J."/>
            <person name="van Wezel G."/>
            <person name="Klenk H.-P."/>
            <person name="Kalinowski J."/>
            <person name="Zotchev S.B."/>
        </authorList>
    </citation>
    <scope>NUCLEOTIDE SEQUENCE [LARGE SCALE GENOMIC DNA]</scope>
    <source>
        <strain evidence="4">ADI127-7</strain>
    </source>
</reference>
<protein>
    <submittedName>
        <fullName evidence="3">Transcriptional regulator</fullName>
    </submittedName>
</protein>
<sequence>MSGEYAKDQSTAAAQPAGCICAAQAAEVPTASGDAAAVGSSDPERPESESAAESLVDEVIVSAFELVSRLRGDLASVGAGLGLSQAQTWALVNLRGPAPMRELARALSCDPSNVTGIVDGLQRRGLVSREADPRDRRVRRLVLTPEGERRRTMLRQQVFGGQTGIGGLSGPQQRTLLDLLARALRS</sequence>
<feature type="compositionally biased region" description="Low complexity" evidence="1">
    <location>
        <begin position="32"/>
        <end position="41"/>
    </location>
</feature>
<evidence type="ECO:0000313" key="4">
    <source>
        <dbReference type="Proteomes" id="UP000185511"/>
    </source>
</evidence>
<accession>A0AAC9PS33</accession>
<dbReference type="SUPFAM" id="SSF46785">
    <property type="entry name" value="Winged helix' DNA-binding domain"/>
    <property type="match status" value="1"/>
</dbReference>
<evidence type="ECO:0000313" key="3">
    <source>
        <dbReference type="EMBL" id="APU14421.1"/>
    </source>
</evidence>
<dbReference type="SMART" id="SM00347">
    <property type="entry name" value="HTH_MARR"/>
    <property type="match status" value="1"/>
</dbReference>
<dbReference type="Pfam" id="PF01047">
    <property type="entry name" value="MarR"/>
    <property type="match status" value="1"/>
</dbReference>
<dbReference type="PANTHER" id="PTHR33164">
    <property type="entry name" value="TRANSCRIPTIONAL REGULATOR, MARR FAMILY"/>
    <property type="match status" value="1"/>
</dbReference>
<dbReference type="GO" id="GO:0006950">
    <property type="term" value="P:response to stress"/>
    <property type="evidence" value="ECO:0007669"/>
    <property type="project" value="TreeGrafter"/>
</dbReference>
<organism evidence="3 4">
    <name type="scientific">Actinoalloteichus fjordicus</name>
    <dbReference type="NCBI Taxonomy" id="1612552"/>
    <lineage>
        <taxon>Bacteria</taxon>
        <taxon>Bacillati</taxon>
        <taxon>Actinomycetota</taxon>
        <taxon>Actinomycetes</taxon>
        <taxon>Pseudonocardiales</taxon>
        <taxon>Pseudonocardiaceae</taxon>
        <taxon>Actinoalloteichus</taxon>
    </lineage>
</organism>
<dbReference type="Proteomes" id="UP000185511">
    <property type="component" value="Chromosome"/>
</dbReference>
<keyword evidence="4" id="KW-1185">Reference proteome</keyword>
<dbReference type="RefSeq" id="WP_083683142.1">
    <property type="nucleotide sequence ID" value="NZ_CP016076.1"/>
</dbReference>
<gene>
    <name evidence="3" type="ORF">UA74_11805</name>
</gene>
<dbReference type="PANTHER" id="PTHR33164:SF43">
    <property type="entry name" value="HTH-TYPE TRANSCRIPTIONAL REPRESSOR YETL"/>
    <property type="match status" value="1"/>
</dbReference>
<dbReference type="InterPro" id="IPR036390">
    <property type="entry name" value="WH_DNA-bd_sf"/>
</dbReference>
<dbReference type="PROSITE" id="PS50995">
    <property type="entry name" value="HTH_MARR_2"/>
    <property type="match status" value="1"/>
</dbReference>
<dbReference type="PRINTS" id="PR00598">
    <property type="entry name" value="HTHMARR"/>
</dbReference>
<dbReference type="GO" id="GO:0003700">
    <property type="term" value="F:DNA-binding transcription factor activity"/>
    <property type="evidence" value="ECO:0007669"/>
    <property type="project" value="InterPro"/>
</dbReference>
<name>A0AAC9PS33_9PSEU</name>
<evidence type="ECO:0000259" key="2">
    <source>
        <dbReference type="PROSITE" id="PS50995"/>
    </source>
</evidence>